<accession>Q73CV1</accession>
<reference evidence="1 2" key="1">
    <citation type="journal article" date="2004" name="Nucleic Acids Res.">
        <title>The genome sequence of Bacillus cereus ATCC 10987 reveals metabolic adaptations and a large plasmid related to Bacillus anthracis pXO1.</title>
        <authorList>
            <person name="Rasko D.A."/>
            <person name="Ravel J."/>
            <person name="Okstad O.A."/>
            <person name="Helgason E."/>
            <person name="Cer R.Z."/>
            <person name="Jiang L."/>
            <person name="Shores K.A."/>
            <person name="Fouts D.E."/>
            <person name="Tourasse N.J."/>
            <person name="Angiuoli S.V."/>
            <person name="Kolonay J."/>
            <person name="Nelson W.C."/>
            <person name="Kolsto A.-B."/>
            <person name="Fraser C.M."/>
            <person name="Read T.D."/>
        </authorList>
    </citation>
    <scope>NUCLEOTIDE SEQUENCE [LARGE SCALE GENOMIC DNA]</scope>
    <source>
        <strain evidence="2">ATCC 10987 / NRS 248</strain>
    </source>
</reference>
<protein>
    <submittedName>
        <fullName evidence="1">Uncharacterized protein</fullName>
    </submittedName>
</protein>
<organism evidence="1 2">
    <name type="scientific">Bacillus cereus (strain ATCC 10987 / NRS 248)</name>
    <dbReference type="NCBI Taxonomy" id="222523"/>
    <lineage>
        <taxon>Bacteria</taxon>
        <taxon>Bacillati</taxon>
        <taxon>Bacillota</taxon>
        <taxon>Bacilli</taxon>
        <taxon>Bacillales</taxon>
        <taxon>Bacillaceae</taxon>
        <taxon>Bacillus</taxon>
        <taxon>Bacillus cereus group</taxon>
    </lineage>
</organism>
<dbReference type="KEGG" id="bca:BCE_0963"/>
<sequence length="36" mass="4144">MKLTTLSPFHLQTLFSLLEGRLQVNTEGFTLFSYPI</sequence>
<proteinExistence type="predicted"/>
<evidence type="ECO:0000313" key="2">
    <source>
        <dbReference type="Proteomes" id="UP000002527"/>
    </source>
</evidence>
<evidence type="ECO:0000313" key="1">
    <source>
        <dbReference type="EMBL" id="AAS39894.1"/>
    </source>
</evidence>
<name>Q73CV1_BACC1</name>
<dbReference type="Proteomes" id="UP000002527">
    <property type="component" value="Chromosome"/>
</dbReference>
<dbReference type="AlphaFoldDB" id="Q73CV1"/>
<gene>
    <name evidence="1" type="ordered locus">BCE_0963</name>
</gene>
<dbReference type="EMBL" id="AE017194">
    <property type="protein sequence ID" value="AAS39894.1"/>
    <property type="molecule type" value="Genomic_DNA"/>
</dbReference>
<dbReference type="HOGENOM" id="CLU_3354329_0_0_9"/>